<evidence type="ECO:0000256" key="3">
    <source>
        <dbReference type="ARBA" id="ARBA00012759"/>
    </source>
</evidence>
<dbReference type="Pfam" id="PF01088">
    <property type="entry name" value="Peptidase_C12"/>
    <property type="match status" value="1"/>
</dbReference>
<dbReference type="Gene3D" id="3.40.532.10">
    <property type="entry name" value="Peptidase C12, ubiquitin carboxyl-terminal hydrolase"/>
    <property type="match status" value="1"/>
</dbReference>
<evidence type="ECO:0000256" key="9">
    <source>
        <dbReference type="ARBA" id="ARBA00073226"/>
    </source>
</evidence>
<keyword evidence="14" id="KW-1185">Reference proteome</keyword>
<accession>A0A1A9UT34</accession>
<dbReference type="GO" id="GO:0004843">
    <property type="term" value="F:cysteine-type deubiquitinase activity"/>
    <property type="evidence" value="ECO:0007669"/>
    <property type="project" value="UniProtKB-UniRule"/>
</dbReference>
<feature type="active site" description="Proton donor" evidence="10">
    <location>
        <position position="178"/>
    </location>
</feature>
<dbReference type="VEuPathDB" id="VectorBase:GAUT014449"/>
<keyword evidence="5 10" id="KW-0833">Ubl conjugation pathway</keyword>
<dbReference type="EnsemblMetazoa" id="GAUT014449-RA">
    <property type="protein sequence ID" value="GAUT014449-PA"/>
    <property type="gene ID" value="GAUT014449"/>
</dbReference>
<name>A0A1A9UT34_GLOAU</name>
<dbReference type="PANTHER" id="PTHR10589">
    <property type="entry name" value="UBIQUITIN CARBOXYL-TERMINAL HYDROLASE"/>
    <property type="match status" value="1"/>
</dbReference>
<dbReference type="InterPro" id="IPR036959">
    <property type="entry name" value="Peptidase_C12_UCH_sf"/>
</dbReference>
<evidence type="ECO:0000256" key="4">
    <source>
        <dbReference type="ARBA" id="ARBA00022670"/>
    </source>
</evidence>
<dbReference type="GO" id="GO:0006511">
    <property type="term" value="P:ubiquitin-dependent protein catabolic process"/>
    <property type="evidence" value="ECO:0007669"/>
    <property type="project" value="UniProtKB-UniRule"/>
</dbReference>
<keyword evidence="7 10" id="KW-0788">Thiol protease</keyword>
<feature type="domain" description="UCH catalytic" evidence="12">
    <location>
        <begin position="18"/>
        <end position="238"/>
    </location>
</feature>
<evidence type="ECO:0000256" key="10">
    <source>
        <dbReference type="PROSITE-ProRule" id="PRU01393"/>
    </source>
</evidence>
<dbReference type="InterPro" id="IPR038765">
    <property type="entry name" value="Papain-like_cys_pep_sf"/>
</dbReference>
<evidence type="ECO:0000256" key="6">
    <source>
        <dbReference type="ARBA" id="ARBA00022801"/>
    </source>
</evidence>
<feature type="site" description="Transition state stabilizer" evidence="10">
    <location>
        <position position="102"/>
    </location>
</feature>
<organism evidence="13 14">
    <name type="scientific">Glossina austeni</name>
    <name type="common">Savannah tsetse fly</name>
    <dbReference type="NCBI Taxonomy" id="7395"/>
    <lineage>
        <taxon>Eukaryota</taxon>
        <taxon>Metazoa</taxon>
        <taxon>Ecdysozoa</taxon>
        <taxon>Arthropoda</taxon>
        <taxon>Hexapoda</taxon>
        <taxon>Insecta</taxon>
        <taxon>Pterygota</taxon>
        <taxon>Neoptera</taxon>
        <taxon>Endopterygota</taxon>
        <taxon>Diptera</taxon>
        <taxon>Brachycera</taxon>
        <taxon>Muscomorpha</taxon>
        <taxon>Hippoboscoidea</taxon>
        <taxon>Glossinidae</taxon>
        <taxon>Glossina</taxon>
    </lineage>
</organism>
<evidence type="ECO:0000259" key="12">
    <source>
        <dbReference type="PROSITE" id="PS52048"/>
    </source>
</evidence>
<dbReference type="PRINTS" id="PR00707">
    <property type="entry name" value="UBCTHYDRLASE"/>
</dbReference>
<keyword evidence="6 10" id="KW-0378">Hydrolase</keyword>
<dbReference type="CDD" id="cd09616">
    <property type="entry name" value="Peptidase_C12_UCH_L1_L3"/>
    <property type="match status" value="1"/>
</dbReference>
<evidence type="ECO:0000256" key="7">
    <source>
        <dbReference type="ARBA" id="ARBA00022807"/>
    </source>
</evidence>
<dbReference type="STRING" id="7395.A0A1A9UT34"/>
<feature type="active site" description="Nucleophile" evidence="10">
    <location>
        <position position="108"/>
    </location>
</feature>
<dbReference type="SUPFAM" id="SSF54001">
    <property type="entry name" value="Cysteine proteinases"/>
    <property type="match status" value="1"/>
</dbReference>
<dbReference type="PROSITE" id="PS52048">
    <property type="entry name" value="UCH_DOMAIN"/>
    <property type="match status" value="1"/>
</dbReference>
<dbReference type="AlphaFoldDB" id="A0A1A9UT34"/>
<dbReference type="InterPro" id="IPR001578">
    <property type="entry name" value="Peptidase_C12_UCH"/>
</dbReference>
<proteinExistence type="inferred from homology"/>
<dbReference type="PANTHER" id="PTHR10589:SF17">
    <property type="entry name" value="UBIQUITIN CARBOXYL-TERMINAL HYDROLASE"/>
    <property type="match status" value="1"/>
</dbReference>
<dbReference type="PROSITE" id="PS00140">
    <property type="entry name" value="UCH_1"/>
    <property type="match status" value="1"/>
</dbReference>
<evidence type="ECO:0000313" key="14">
    <source>
        <dbReference type="Proteomes" id="UP000078200"/>
    </source>
</evidence>
<evidence type="ECO:0000256" key="8">
    <source>
        <dbReference type="ARBA" id="ARBA00055560"/>
    </source>
</evidence>
<evidence type="ECO:0000256" key="1">
    <source>
        <dbReference type="ARBA" id="ARBA00000707"/>
    </source>
</evidence>
<dbReference type="GO" id="GO:0016579">
    <property type="term" value="P:protein deubiquitination"/>
    <property type="evidence" value="ECO:0007669"/>
    <property type="project" value="TreeGrafter"/>
</dbReference>
<evidence type="ECO:0000256" key="11">
    <source>
        <dbReference type="RuleBase" id="RU361215"/>
    </source>
</evidence>
<dbReference type="GO" id="GO:0005737">
    <property type="term" value="C:cytoplasm"/>
    <property type="evidence" value="ECO:0007669"/>
    <property type="project" value="TreeGrafter"/>
</dbReference>
<dbReference type="InterPro" id="IPR057254">
    <property type="entry name" value="UCH_AS"/>
</dbReference>
<feature type="site" description="Important for enzyme activity" evidence="10">
    <location>
        <position position="193"/>
    </location>
</feature>
<dbReference type="EC" id="3.4.19.12" evidence="3 11"/>
<reference evidence="13" key="1">
    <citation type="submission" date="2020-05" db="UniProtKB">
        <authorList>
            <consortium name="EnsemblMetazoa"/>
        </authorList>
    </citation>
    <scope>IDENTIFICATION</scope>
    <source>
        <strain evidence="13">TTRI</strain>
    </source>
</reference>
<sequence length="241" mass="27487">MRAKEHEITESLQLTMSVWTPLESNPEVLTKYIHTFGVTKDWVITDVMGLEPDMLEWIPKPVKSIILLFPCSDTYEKHRAEEQKRLAETGQTYPKDLFYMRQLNQNACGTVALIHSVANNEDMLGEGILKDFLDLTKDMTPEERGKALEADKAVRESHQALAQEGQTISDPNEEVYHHFIAFVNKASILYELDGRKMFPIEHGATNDETFLQDAARVCKEFMARDPKELRFTVLALSAAVK</sequence>
<evidence type="ECO:0000256" key="2">
    <source>
        <dbReference type="ARBA" id="ARBA00009326"/>
    </source>
</evidence>
<keyword evidence="4 10" id="KW-0645">Protease</keyword>
<dbReference type="Proteomes" id="UP000078200">
    <property type="component" value="Unassembled WGS sequence"/>
</dbReference>
<dbReference type="FunFam" id="3.40.532.10:FF:000006">
    <property type="entry name" value="Ubiquitin carboxyl-terminal hydrolase"/>
    <property type="match status" value="1"/>
</dbReference>
<comment type="function">
    <text evidence="8">Ubiquitin-protein hydrolase is involved both in the processing of ubiquitin precursors and of ubiquitinated proteins. This enzyme is a thiol protease that recognizes and hydrolyzes a peptide bond at the C-terminal glycine of ubiquitin.</text>
</comment>
<comment type="similarity">
    <text evidence="2 10 11">Belongs to the peptidase C12 family.</text>
</comment>
<evidence type="ECO:0000313" key="13">
    <source>
        <dbReference type="EnsemblMetazoa" id="GAUT014449-PA"/>
    </source>
</evidence>
<comment type="catalytic activity">
    <reaction evidence="1 10 11">
        <text>Thiol-dependent hydrolysis of ester, thioester, amide, peptide and isopeptide bonds formed by the C-terminal Gly of ubiquitin (a 76-residue protein attached to proteins as an intracellular targeting signal).</text>
        <dbReference type="EC" id="3.4.19.12"/>
    </reaction>
</comment>
<evidence type="ECO:0000256" key="5">
    <source>
        <dbReference type="ARBA" id="ARBA00022786"/>
    </source>
</evidence>
<protein>
    <recommendedName>
        <fullName evidence="9 11">Ubiquitin carboxyl-terminal hydrolase</fullName>
        <ecNumber evidence="3 11">3.4.19.12</ecNumber>
    </recommendedName>
</protein>